<evidence type="ECO:0000313" key="9">
    <source>
        <dbReference type="EMBL" id="VDO94986.1"/>
    </source>
</evidence>
<dbReference type="CDD" id="cd00112">
    <property type="entry name" value="LDLa"/>
    <property type="match status" value="2"/>
</dbReference>
<dbReference type="OrthoDB" id="10062665at2759"/>
<dbReference type="GO" id="GO:0005886">
    <property type="term" value="C:plasma membrane"/>
    <property type="evidence" value="ECO:0007669"/>
    <property type="project" value="TreeGrafter"/>
</dbReference>
<keyword evidence="10" id="KW-1185">Reference proteome</keyword>
<dbReference type="GO" id="GO:0016192">
    <property type="term" value="P:vesicle-mediated transport"/>
    <property type="evidence" value="ECO:0007669"/>
    <property type="project" value="UniProtKB-ARBA"/>
</dbReference>
<gene>
    <name evidence="9" type="ORF">SBAD_LOCUS1637</name>
</gene>
<dbReference type="InterPro" id="IPR023415">
    <property type="entry name" value="LDLR_class-A_CS"/>
</dbReference>
<feature type="disulfide bond" evidence="8">
    <location>
        <begin position="22"/>
        <end position="40"/>
    </location>
</feature>
<dbReference type="Pfam" id="PF00057">
    <property type="entry name" value="Ldl_recept_a"/>
    <property type="match status" value="3"/>
</dbReference>
<feature type="disulfide bond" evidence="8">
    <location>
        <begin position="117"/>
        <end position="132"/>
    </location>
</feature>
<reference evidence="11" key="1">
    <citation type="submission" date="2016-06" db="UniProtKB">
        <authorList>
            <consortium name="WormBaseParasite"/>
        </authorList>
    </citation>
    <scope>IDENTIFICATION</scope>
</reference>
<evidence type="ECO:0000256" key="4">
    <source>
        <dbReference type="ARBA" id="ARBA00022737"/>
    </source>
</evidence>
<dbReference type="PROSITE" id="PS01209">
    <property type="entry name" value="LDLRA_1"/>
    <property type="match status" value="2"/>
</dbReference>
<keyword evidence="6" id="KW-0472">Membrane</keyword>
<dbReference type="PRINTS" id="PR00261">
    <property type="entry name" value="LDLRECEPTOR"/>
</dbReference>
<evidence type="ECO:0000256" key="1">
    <source>
        <dbReference type="ARBA" id="ARBA00004167"/>
    </source>
</evidence>
<comment type="subcellular location">
    <subcellularLocation>
        <location evidence="2">Endomembrane system</location>
    </subcellularLocation>
    <subcellularLocation>
        <location evidence="1">Membrane</location>
        <topology evidence="1">Single-pass membrane protein</topology>
    </subcellularLocation>
</comment>
<dbReference type="Gene3D" id="4.10.400.10">
    <property type="entry name" value="Low-density Lipoprotein Receptor"/>
    <property type="match status" value="4"/>
</dbReference>
<dbReference type="AlphaFoldDB" id="A0A183IDE3"/>
<comment type="caution">
    <text evidence="8">Lacks conserved residue(s) required for the propagation of feature annotation.</text>
</comment>
<proteinExistence type="predicted"/>
<dbReference type="Proteomes" id="UP000270296">
    <property type="component" value="Unassembled WGS sequence"/>
</dbReference>
<dbReference type="EMBL" id="UZAM01006894">
    <property type="protein sequence ID" value="VDO94986.1"/>
    <property type="molecule type" value="Genomic_DNA"/>
</dbReference>
<keyword evidence="7 8" id="KW-1015">Disulfide bond</keyword>
<evidence type="ECO:0000313" key="11">
    <source>
        <dbReference type="WBParaSite" id="SBAD_0000171101-mRNA-1"/>
    </source>
</evidence>
<dbReference type="PROSITE" id="PS50068">
    <property type="entry name" value="LDLRA_2"/>
    <property type="match status" value="4"/>
</dbReference>
<keyword evidence="4" id="KW-0677">Repeat</keyword>
<name>A0A183IDE3_9BILA</name>
<dbReference type="SMART" id="SM00192">
    <property type="entry name" value="LDLa"/>
    <property type="match status" value="4"/>
</dbReference>
<accession>A0A183IDE3</accession>
<evidence type="ECO:0000256" key="5">
    <source>
        <dbReference type="ARBA" id="ARBA00022989"/>
    </source>
</evidence>
<dbReference type="WBParaSite" id="SBAD_0000171101-mRNA-1">
    <property type="protein sequence ID" value="SBAD_0000171101-mRNA-1"/>
    <property type="gene ID" value="SBAD_0000171101"/>
</dbReference>
<reference evidence="9 10" key="2">
    <citation type="submission" date="2018-11" db="EMBL/GenBank/DDBJ databases">
        <authorList>
            <consortium name="Pathogen Informatics"/>
        </authorList>
    </citation>
    <scope>NUCLEOTIDE SEQUENCE [LARGE SCALE GENOMIC DNA]</scope>
</reference>
<evidence type="ECO:0000313" key="10">
    <source>
        <dbReference type="Proteomes" id="UP000270296"/>
    </source>
</evidence>
<protein>
    <submittedName>
        <fullName evidence="11">Low-density lipoprotein receptor domain class A</fullName>
    </submittedName>
</protein>
<sequence length="177" mass="19533">MSLRYPNRSNDAQCIKDLQFECQPGICIPVENVCDGVFDCADGIDELQNCTCALDRFPCNNGKCVQVAKWCDGNNDCGDNSDESKYCYNTCPPGFREKVCVLRETGESGCLHHSRVCDGFIDCLRNEDELGCDCESLGMFRCGGNGSYCVPWSKYCNGQVDCADSSDEPPKCYPSTI</sequence>
<feature type="disulfide bond" evidence="8">
    <location>
        <begin position="59"/>
        <end position="77"/>
    </location>
</feature>
<evidence type="ECO:0000256" key="7">
    <source>
        <dbReference type="ARBA" id="ARBA00023157"/>
    </source>
</evidence>
<evidence type="ECO:0000256" key="3">
    <source>
        <dbReference type="ARBA" id="ARBA00022692"/>
    </source>
</evidence>
<evidence type="ECO:0000256" key="8">
    <source>
        <dbReference type="PROSITE-ProRule" id="PRU00124"/>
    </source>
</evidence>
<keyword evidence="3" id="KW-0812">Transmembrane</keyword>
<dbReference type="PANTHER" id="PTHR24270">
    <property type="entry name" value="LOW-DENSITY LIPOPROTEIN RECEPTOR-RELATED"/>
    <property type="match status" value="1"/>
</dbReference>
<evidence type="ECO:0000256" key="2">
    <source>
        <dbReference type="ARBA" id="ARBA00004308"/>
    </source>
</evidence>
<dbReference type="SUPFAM" id="SSF57424">
    <property type="entry name" value="LDL receptor-like module"/>
    <property type="match status" value="4"/>
</dbReference>
<feature type="disulfide bond" evidence="8">
    <location>
        <begin position="52"/>
        <end position="64"/>
    </location>
</feature>
<dbReference type="InterPro" id="IPR002172">
    <property type="entry name" value="LDrepeatLR_classA_rpt"/>
</dbReference>
<keyword evidence="5" id="KW-1133">Transmembrane helix</keyword>
<dbReference type="InterPro" id="IPR050685">
    <property type="entry name" value="LDLR"/>
</dbReference>
<dbReference type="GO" id="GO:0012505">
    <property type="term" value="C:endomembrane system"/>
    <property type="evidence" value="ECO:0007669"/>
    <property type="project" value="UniProtKB-SubCell"/>
</dbReference>
<evidence type="ECO:0000256" key="6">
    <source>
        <dbReference type="ARBA" id="ARBA00023136"/>
    </source>
</evidence>
<organism evidence="11">
    <name type="scientific">Soboliphyme baturini</name>
    <dbReference type="NCBI Taxonomy" id="241478"/>
    <lineage>
        <taxon>Eukaryota</taxon>
        <taxon>Metazoa</taxon>
        <taxon>Ecdysozoa</taxon>
        <taxon>Nematoda</taxon>
        <taxon>Enoplea</taxon>
        <taxon>Dorylaimia</taxon>
        <taxon>Dioctophymatida</taxon>
        <taxon>Dioctophymatoidea</taxon>
        <taxon>Soboliphymatidae</taxon>
        <taxon>Soboliphyme</taxon>
    </lineage>
</organism>
<dbReference type="InterPro" id="IPR036055">
    <property type="entry name" value="LDL_receptor-like_sf"/>
</dbReference>